<dbReference type="AlphaFoldDB" id="A0A839QT19"/>
<feature type="region of interest" description="Disordered" evidence="1">
    <location>
        <begin position="128"/>
        <end position="153"/>
    </location>
</feature>
<dbReference type="RefSeq" id="WP_183376993.1">
    <property type="nucleotide sequence ID" value="NZ_CBCSFZ010000050.1"/>
</dbReference>
<dbReference type="EMBL" id="JACHWP010000008">
    <property type="protein sequence ID" value="MBB3023643.1"/>
    <property type="molecule type" value="Genomic_DNA"/>
</dbReference>
<evidence type="ECO:0000313" key="3">
    <source>
        <dbReference type="Proteomes" id="UP000568050"/>
    </source>
</evidence>
<reference evidence="2 3" key="1">
    <citation type="submission" date="2020-08" db="EMBL/GenBank/DDBJ databases">
        <title>Sequencing the genomes of 1000 actinobacteria strains.</title>
        <authorList>
            <person name="Klenk H.-P."/>
        </authorList>
    </citation>
    <scope>NUCLEOTIDE SEQUENCE [LARGE SCALE GENOMIC DNA]</scope>
    <source>
        <strain evidence="2 3">DSM 23040</strain>
    </source>
</reference>
<organism evidence="2 3">
    <name type="scientific">Helcobacillus massiliensis</name>
    <dbReference type="NCBI Taxonomy" id="521392"/>
    <lineage>
        <taxon>Bacteria</taxon>
        <taxon>Bacillati</taxon>
        <taxon>Actinomycetota</taxon>
        <taxon>Actinomycetes</taxon>
        <taxon>Micrococcales</taxon>
        <taxon>Dermabacteraceae</taxon>
        <taxon>Helcobacillus</taxon>
    </lineage>
</organism>
<keyword evidence="3" id="KW-1185">Reference proteome</keyword>
<proteinExistence type="predicted"/>
<gene>
    <name evidence="2" type="ORF">FHX50_001940</name>
</gene>
<sequence length="153" mass="16987">METFESLLATPATTGRRARQRRPIGWLTAALLFATLLTPSPSAAFASEARSPEQVTSASNTVIQTAWLPYDYAKITTAQKCENRRNWLIKNVAWINSGNSMCQRFVRSQCPTTYYWMVMVQDKGAFRSTGERSSRNSAQPAALSEGHTSTLSC</sequence>
<accession>A0A839QT19</accession>
<evidence type="ECO:0000313" key="2">
    <source>
        <dbReference type="EMBL" id="MBB3023643.1"/>
    </source>
</evidence>
<dbReference type="Proteomes" id="UP000568050">
    <property type="component" value="Unassembled WGS sequence"/>
</dbReference>
<name>A0A839QT19_9MICO</name>
<protein>
    <submittedName>
        <fullName evidence="2">Uncharacterized protein</fullName>
    </submittedName>
</protein>
<comment type="caution">
    <text evidence="2">The sequence shown here is derived from an EMBL/GenBank/DDBJ whole genome shotgun (WGS) entry which is preliminary data.</text>
</comment>
<evidence type="ECO:0000256" key="1">
    <source>
        <dbReference type="SAM" id="MobiDB-lite"/>
    </source>
</evidence>